<proteinExistence type="inferred from homology"/>
<dbReference type="InterPro" id="IPR015424">
    <property type="entry name" value="PyrdxlP-dep_Trfase"/>
</dbReference>
<keyword evidence="2 5" id="KW-0032">Aminotransferase</keyword>
<organism evidence="5">
    <name type="scientific">mine drainage metagenome</name>
    <dbReference type="NCBI Taxonomy" id="410659"/>
    <lineage>
        <taxon>unclassified sequences</taxon>
        <taxon>metagenomes</taxon>
        <taxon>ecological metagenomes</taxon>
    </lineage>
</organism>
<evidence type="ECO:0000313" key="5">
    <source>
        <dbReference type="EMBL" id="CBH98134.1"/>
    </source>
</evidence>
<evidence type="ECO:0000256" key="3">
    <source>
        <dbReference type="ARBA" id="ARBA00022679"/>
    </source>
</evidence>
<dbReference type="EMBL" id="CABM01000049">
    <property type="protein sequence ID" value="CBH98134.1"/>
    <property type="molecule type" value="Genomic_DNA"/>
</dbReference>
<evidence type="ECO:0000256" key="1">
    <source>
        <dbReference type="ARBA" id="ARBA00008954"/>
    </source>
</evidence>
<protein>
    <submittedName>
        <fullName evidence="5">Omega-amino acid:pyruvate aminotransferase</fullName>
        <ecNumber evidence="5">2.6.1.18</ecNumber>
    </submittedName>
</protein>
<dbReference type="InterPro" id="IPR005814">
    <property type="entry name" value="Aminotrans_3"/>
</dbReference>
<dbReference type="FunFam" id="3.40.640.10:FF:000014">
    <property type="entry name" value="Adenosylmethionine-8-amino-7-oxononanoate aminotransferase, probable"/>
    <property type="match status" value="1"/>
</dbReference>
<dbReference type="GO" id="GO:0016223">
    <property type="term" value="F:beta-alanine:pyruvate transaminase activity"/>
    <property type="evidence" value="ECO:0007669"/>
    <property type="project" value="UniProtKB-EC"/>
</dbReference>
<dbReference type="SUPFAM" id="SSF53383">
    <property type="entry name" value="PLP-dependent transferases"/>
    <property type="match status" value="1"/>
</dbReference>
<dbReference type="GO" id="GO:0030170">
    <property type="term" value="F:pyridoxal phosphate binding"/>
    <property type="evidence" value="ECO:0007669"/>
    <property type="project" value="InterPro"/>
</dbReference>
<dbReference type="InterPro" id="IPR049704">
    <property type="entry name" value="Aminotrans_3_PPA_site"/>
</dbReference>
<dbReference type="Pfam" id="PF00202">
    <property type="entry name" value="Aminotran_3"/>
    <property type="match status" value="1"/>
</dbReference>
<dbReference type="PANTHER" id="PTHR43094">
    <property type="entry name" value="AMINOTRANSFERASE"/>
    <property type="match status" value="1"/>
</dbReference>
<dbReference type="AlphaFoldDB" id="E6PT77"/>
<dbReference type="PROSITE" id="PS00600">
    <property type="entry name" value="AA_TRANSFER_CLASS_3"/>
    <property type="match status" value="1"/>
</dbReference>
<sequence>MDQTELTRAGQQGAMNLPNLDALWMPFTANRQFKAAPRMLVGARGMHYRSHDGREILDGVAGLWCVNAGHGREEITAAIARQASEMDYAPPFQMGHPAQFEAADLLAKIAPADLTKVFFTNSGSESVDTALKIALAYHRARGEGTRTLFIGRERGYHGVGFGGISVGGMVANRKVFRGSLLPNVDHLPHTYAPEHQAFSRGQPAWGAHLADDLERIVQLHDASNIAAVIVEPLAGSTGVLAPPKGYLEKLRAICSKHGILLIFDEVITGYGRLGTPFAAQYFNVTPDIITSAKAVNNAAVPLGAVFVREGIYDAVVNGAAEGVVEFFHGYTYSGHPLAAAAAVAAQKLYASEGLLTRVQREGLDMYWENAVHGLRDVPHVKDIRNLGLVAGIELHSHADGVGKRAFQTFLKCFEFGVLVRYTGETIALSPPLIIEQGQIDQLVDTLRRALHTLA</sequence>
<dbReference type="CDD" id="cd00610">
    <property type="entry name" value="OAT_like"/>
    <property type="match status" value="1"/>
</dbReference>
<reference evidence="5" key="1">
    <citation type="submission" date="2009-10" db="EMBL/GenBank/DDBJ databases">
        <title>Diversity of trophic interactions inside an arsenic-rich microbial ecosystem.</title>
        <authorList>
            <person name="Bertin P.N."/>
            <person name="Heinrich-Salmeron A."/>
            <person name="Pelletier E."/>
            <person name="Goulhen-Chollet F."/>
            <person name="Arsene-Ploetze F."/>
            <person name="Gallien S."/>
            <person name="Calteau A."/>
            <person name="Vallenet D."/>
            <person name="Casiot C."/>
            <person name="Chane-Woon-Ming B."/>
            <person name="Giloteaux L."/>
            <person name="Barakat M."/>
            <person name="Bonnefoy V."/>
            <person name="Bruneel O."/>
            <person name="Chandler M."/>
            <person name="Cleiss J."/>
            <person name="Duran R."/>
            <person name="Elbaz-Poulichet F."/>
            <person name="Fonknechten N."/>
            <person name="Lauga B."/>
            <person name="Mornico D."/>
            <person name="Ortet P."/>
            <person name="Schaeffer C."/>
            <person name="Siguier P."/>
            <person name="Alexander Thil Smith A."/>
            <person name="Van Dorsselaer A."/>
            <person name="Weissenbach J."/>
            <person name="Medigue C."/>
            <person name="Le Paslier D."/>
        </authorList>
    </citation>
    <scope>NUCLEOTIDE SEQUENCE</scope>
</reference>
<keyword evidence="4" id="KW-0663">Pyridoxal phosphate</keyword>
<dbReference type="InterPro" id="IPR015422">
    <property type="entry name" value="PyrdxlP-dep_Trfase_small"/>
</dbReference>
<evidence type="ECO:0000256" key="4">
    <source>
        <dbReference type="ARBA" id="ARBA00022898"/>
    </source>
</evidence>
<name>E6PT77_9ZZZZ</name>
<accession>E6PT77</accession>
<comment type="similarity">
    <text evidence="1">Belongs to the class-III pyridoxal-phosphate-dependent aminotransferase family.</text>
</comment>
<dbReference type="EC" id="2.6.1.18" evidence="5"/>
<keyword evidence="5" id="KW-0670">Pyruvate</keyword>
<keyword evidence="3 5" id="KW-0808">Transferase</keyword>
<dbReference type="InterPro" id="IPR015421">
    <property type="entry name" value="PyrdxlP-dep_Trfase_major"/>
</dbReference>
<dbReference type="PANTHER" id="PTHR43094:SF1">
    <property type="entry name" value="AMINOTRANSFERASE CLASS-III"/>
    <property type="match status" value="1"/>
</dbReference>
<comment type="caution">
    <text evidence="5">The sequence shown here is derived from an EMBL/GenBank/DDBJ whole genome shotgun (WGS) entry which is preliminary data.</text>
</comment>
<dbReference type="Gene3D" id="3.90.1150.10">
    <property type="entry name" value="Aspartate Aminotransferase, domain 1"/>
    <property type="match status" value="1"/>
</dbReference>
<dbReference type="Gene3D" id="3.40.640.10">
    <property type="entry name" value="Type I PLP-dependent aspartate aminotransferase-like (Major domain)"/>
    <property type="match status" value="1"/>
</dbReference>
<evidence type="ECO:0000256" key="2">
    <source>
        <dbReference type="ARBA" id="ARBA00022576"/>
    </source>
</evidence>
<gene>
    <name evidence="5" type="primary">aptA</name>
    <name evidence="5" type="ORF">CARN2_3610</name>
</gene>